<dbReference type="STRING" id="1792290.MSP8886_03493"/>
<keyword evidence="10 19" id="KW-0812">Transmembrane</keyword>
<comment type="function">
    <text evidence="14 19">Joins adenosylcobinamide-GDP and alpha-ribazole to generate adenosylcobalamin (Ado-cobalamin). Also synthesizes adenosylcobalamin 5'-phosphate from adenosylcobinamide-GDP and alpha-ribazole 5'-phosphate.</text>
</comment>
<evidence type="ECO:0000256" key="6">
    <source>
        <dbReference type="ARBA" id="ARBA00015850"/>
    </source>
</evidence>
<sequence length="257" mass="28482">MGQFTPYLEGLKRSIVTYTRLPFEVDWDEKEHTPAVCFLPWVGVLVAVLSAWPLLLDGLSASLQALFMLLSAVLLTGGFHEDGLMDACDGLVGGWTQEQRLSIMKDSRIGSYAALAIWFVMMLKWLLLTQILSTITSLDDGAWSSLLIWIAAHTMARVMPIVIMNSLDYVSTGQSKAQTMIATLQMKEWGIVFLPCILLVFFDFAYLLKAICILALFTLGTHFYLQKKLGGFNGDTLGAMEQIGEVILLLCVLGVFV</sequence>
<evidence type="ECO:0000256" key="8">
    <source>
        <dbReference type="ARBA" id="ARBA00022573"/>
    </source>
</evidence>
<evidence type="ECO:0000256" key="5">
    <source>
        <dbReference type="ARBA" id="ARBA00013200"/>
    </source>
</evidence>
<evidence type="ECO:0000256" key="13">
    <source>
        <dbReference type="ARBA" id="ARBA00023136"/>
    </source>
</evidence>
<dbReference type="RefSeq" id="WP_067018756.1">
    <property type="nucleotide sequence ID" value="NZ_FLOB01000010.1"/>
</dbReference>
<comment type="similarity">
    <text evidence="4 19">Belongs to the CobS family.</text>
</comment>
<evidence type="ECO:0000256" key="4">
    <source>
        <dbReference type="ARBA" id="ARBA00010561"/>
    </source>
</evidence>
<keyword evidence="7 19" id="KW-1003">Cell membrane</keyword>
<evidence type="ECO:0000256" key="18">
    <source>
        <dbReference type="ARBA" id="ARBA00049504"/>
    </source>
</evidence>
<dbReference type="OrthoDB" id="9794626at2"/>
<dbReference type="InterPro" id="IPR003805">
    <property type="entry name" value="CobS"/>
</dbReference>
<evidence type="ECO:0000256" key="16">
    <source>
        <dbReference type="ARBA" id="ARBA00032853"/>
    </source>
</evidence>
<evidence type="ECO:0000313" key="20">
    <source>
        <dbReference type="EMBL" id="SBS35817.1"/>
    </source>
</evidence>
<feature type="transmembrane region" description="Helical" evidence="19">
    <location>
        <begin position="147"/>
        <end position="170"/>
    </location>
</feature>
<dbReference type="AlphaFoldDB" id="A0A1A8TRH1"/>
<feature type="transmembrane region" description="Helical" evidence="19">
    <location>
        <begin position="35"/>
        <end position="55"/>
    </location>
</feature>
<reference evidence="20 21" key="1">
    <citation type="submission" date="2016-06" db="EMBL/GenBank/DDBJ databases">
        <authorList>
            <person name="Kjaerup R.B."/>
            <person name="Dalgaard T.S."/>
            <person name="Juul-Madsen H.R."/>
        </authorList>
    </citation>
    <scope>NUCLEOTIDE SEQUENCE [LARGE SCALE GENOMIC DNA]</scope>
    <source>
        <strain evidence="20 21">CECT 8886</strain>
    </source>
</reference>
<dbReference type="GO" id="GO:0009236">
    <property type="term" value="P:cobalamin biosynthetic process"/>
    <property type="evidence" value="ECO:0007669"/>
    <property type="project" value="UniProtKB-UniRule"/>
</dbReference>
<evidence type="ECO:0000313" key="21">
    <source>
        <dbReference type="Proteomes" id="UP000092544"/>
    </source>
</evidence>
<comment type="subcellular location">
    <subcellularLocation>
        <location evidence="2 19">Cell membrane</location>
        <topology evidence="2 19">Multi-pass membrane protein</topology>
    </subcellularLocation>
</comment>
<comment type="cofactor">
    <cofactor evidence="1 19">
        <name>Mg(2+)</name>
        <dbReference type="ChEBI" id="CHEBI:18420"/>
    </cofactor>
</comment>
<evidence type="ECO:0000256" key="2">
    <source>
        <dbReference type="ARBA" id="ARBA00004651"/>
    </source>
</evidence>
<name>A0A1A8TRH1_9GAMM</name>
<feature type="transmembrane region" description="Helical" evidence="19">
    <location>
        <begin position="191"/>
        <end position="217"/>
    </location>
</feature>
<dbReference type="EMBL" id="FLOB01000010">
    <property type="protein sequence ID" value="SBS35817.1"/>
    <property type="molecule type" value="Genomic_DNA"/>
</dbReference>
<evidence type="ECO:0000256" key="7">
    <source>
        <dbReference type="ARBA" id="ARBA00022475"/>
    </source>
</evidence>
<keyword evidence="13 19" id="KW-0472">Membrane</keyword>
<evidence type="ECO:0000256" key="11">
    <source>
        <dbReference type="ARBA" id="ARBA00022842"/>
    </source>
</evidence>
<keyword evidence="11 19" id="KW-0460">Magnesium</keyword>
<evidence type="ECO:0000256" key="19">
    <source>
        <dbReference type="HAMAP-Rule" id="MF_00719"/>
    </source>
</evidence>
<comment type="catalytic activity">
    <reaction evidence="18 19">
        <text>alpha-ribazole 5'-phosphate + adenosylcob(III)inamide-GDP = adenosylcob(III)alamin 5'-phosphate + GMP + H(+)</text>
        <dbReference type="Rhea" id="RHEA:23560"/>
        <dbReference type="ChEBI" id="CHEBI:15378"/>
        <dbReference type="ChEBI" id="CHEBI:57918"/>
        <dbReference type="ChEBI" id="CHEBI:58115"/>
        <dbReference type="ChEBI" id="CHEBI:60487"/>
        <dbReference type="ChEBI" id="CHEBI:60493"/>
        <dbReference type="EC" id="2.7.8.26"/>
    </reaction>
</comment>
<dbReference type="GO" id="GO:0005886">
    <property type="term" value="C:plasma membrane"/>
    <property type="evidence" value="ECO:0007669"/>
    <property type="project" value="UniProtKB-SubCell"/>
</dbReference>
<protein>
    <recommendedName>
        <fullName evidence="6 19">Adenosylcobinamide-GDP ribazoletransferase</fullName>
        <ecNumber evidence="5 19">2.7.8.26</ecNumber>
    </recommendedName>
    <alternativeName>
        <fullName evidence="16 19">Cobalamin synthase</fullName>
    </alternativeName>
    <alternativeName>
        <fullName evidence="15 19">Cobalamin-5'-phosphate synthase</fullName>
    </alternativeName>
</protein>
<dbReference type="UniPathway" id="UPA00148">
    <property type="reaction ID" value="UER00238"/>
</dbReference>
<dbReference type="Proteomes" id="UP000092544">
    <property type="component" value="Unassembled WGS sequence"/>
</dbReference>
<evidence type="ECO:0000256" key="15">
    <source>
        <dbReference type="ARBA" id="ARBA00032605"/>
    </source>
</evidence>
<accession>A0A1A8TRH1</accession>
<proteinExistence type="inferred from homology"/>
<dbReference type="HAMAP" id="MF_00719">
    <property type="entry name" value="CobS"/>
    <property type="match status" value="1"/>
</dbReference>
<evidence type="ECO:0000256" key="17">
    <source>
        <dbReference type="ARBA" id="ARBA00048623"/>
    </source>
</evidence>
<organism evidence="20 21">
    <name type="scientific">Marinomonas spartinae</name>
    <dbReference type="NCBI Taxonomy" id="1792290"/>
    <lineage>
        <taxon>Bacteria</taxon>
        <taxon>Pseudomonadati</taxon>
        <taxon>Pseudomonadota</taxon>
        <taxon>Gammaproteobacteria</taxon>
        <taxon>Oceanospirillales</taxon>
        <taxon>Oceanospirillaceae</taxon>
        <taxon>Marinomonas</taxon>
    </lineage>
</organism>
<evidence type="ECO:0000256" key="1">
    <source>
        <dbReference type="ARBA" id="ARBA00001946"/>
    </source>
</evidence>
<feature type="transmembrane region" description="Helical" evidence="19">
    <location>
        <begin position="61"/>
        <end position="79"/>
    </location>
</feature>
<comment type="catalytic activity">
    <reaction evidence="17 19">
        <text>alpha-ribazole + adenosylcob(III)inamide-GDP = adenosylcob(III)alamin + GMP + H(+)</text>
        <dbReference type="Rhea" id="RHEA:16049"/>
        <dbReference type="ChEBI" id="CHEBI:10329"/>
        <dbReference type="ChEBI" id="CHEBI:15378"/>
        <dbReference type="ChEBI" id="CHEBI:18408"/>
        <dbReference type="ChEBI" id="CHEBI:58115"/>
        <dbReference type="ChEBI" id="CHEBI:60487"/>
        <dbReference type="EC" id="2.7.8.26"/>
    </reaction>
</comment>
<keyword evidence="9 19" id="KW-0808">Transferase</keyword>
<evidence type="ECO:0000256" key="10">
    <source>
        <dbReference type="ARBA" id="ARBA00022692"/>
    </source>
</evidence>
<dbReference type="EC" id="2.7.8.26" evidence="5 19"/>
<evidence type="ECO:0000256" key="9">
    <source>
        <dbReference type="ARBA" id="ARBA00022679"/>
    </source>
</evidence>
<keyword evidence="12 19" id="KW-1133">Transmembrane helix</keyword>
<evidence type="ECO:0000256" key="14">
    <source>
        <dbReference type="ARBA" id="ARBA00025228"/>
    </source>
</evidence>
<evidence type="ECO:0000256" key="12">
    <source>
        <dbReference type="ARBA" id="ARBA00022989"/>
    </source>
</evidence>
<dbReference type="GO" id="GO:0051073">
    <property type="term" value="F:adenosylcobinamide-GDP ribazoletransferase activity"/>
    <property type="evidence" value="ECO:0007669"/>
    <property type="project" value="UniProtKB-UniRule"/>
</dbReference>
<dbReference type="Pfam" id="PF02654">
    <property type="entry name" value="CobS"/>
    <property type="match status" value="1"/>
</dbReference>
<dbReference type="PANTHER" id="PTHR34148">
    <property type="entry name" value="ADENOSYLCOBINAMIDE-GDP RIBAZOLETRANSFERASE"/>
    <property type="match status" value="1"/>
</dbReference>
<dbReference type="GO" id="GO:0008818">
    <property type="term" value="F:cobalamin 5'-phosphate synthase activity"/>
    <property type="evidence" value="ECO:0007669"/>
    <property type="project" value="UniProtKB-UniRule"/>
</dbReference>
<comment type="pathway">
    <text evidence="3 19">Cofactor biosynthesis; adenosylcobalamin biosynthesis; adenosylcobalamin from cob(II)yrinate a,c-diamide: step 7/7.</text>
</comment>
<feature type="transmembrane region" description="Helical" evidence="19">
    <location>
        <begin position="237"/>
        <end position="256"/>
    </location>
</feature>
<dbReference type="PANTHER" id="PTHR34148:SF1">
    <property type="entry name" value="ADENOSYLCOBINAMIDE-GDP RIBAZOLETRANSFERASE"/>
    <property type="match status" value="1"/>
</dbReference>
<keyword evidence="8 19" id="KW-0169">Cobalamin biosynthesis</keyword>
<feature type="transmembrane region" description="Helical" evidence="19">
    <location>
        <begin position="109"/>
        <end position="127"/>
    </location>
</feature>
<evidence type="ECO:0000256" key="3">
    <source>
        <dbReference type="ARBA" id="ARBA00004663"/>
    </source>
</evidence>
<keyword evidence="21" id="KW-1185">Reference proteome</keyword>
<gene>
    <name evidence="19 20" type="primary">cobS</name>
    <name evidence="20" type="ORF">MSP8886_03493</name>
</gene>